<dbReference type="InterPro" id="IPR036986">
    <property type="entry name" value="S4_RNA-bd_sf"/>
</dbReference>
<dbReference type="Pfam" id="PF13275">
    <property type="entry name" value="S4_2"/>
    <property type="match status" value="1"/>
</dbReference>
<evidence type="ECO:0000313" key="3">
    <source>
        <dbReference type="Proteomes" id="UP000535890"/>
    </source>
</evidence>
<dbReference type="PROSITE" id="PS50889">
    <property type="entry name" value="S4"/>
    <property type="match status" value="1"/>
</dbReference>
<reference evidence="2 3" key="1">
    <citation type="submission" date="2020-07" db="EMBL/GenBank/DDBJ databases">
        <title>Sequencing the genomes of 1000 actinobacteria strains.</title>
        <authorList>
            <person name="Klenk H.-P."/>
        </authorList>
    </citation>
    <scope>NUCLEOTIDE SEQUENCE [LARGE SCALE GENOMIC DNA]</scope>
    <source>
        <strain evidence="2 3">DSM 45772</strain>
    </source>
</reference>
<protein>
    <submittedName>
        <fullName evidence="2">Ribosome-associated protein</fullName>
    </submittedName>
</protein>
<dbReference type="SUPFAM" id="SSF55174">
    <property type="entry name" value="Alpha-L RNA-binding motif"/>
    <property type="match status" value="1"/>
</dbReference>
<keyword evidence="1" id="KW-0694">RNA-binding</keyword>
<gene>
    <name evidence="2" type="ORF">BJ983_001727</name>
</gene>
<dbReference type="Gene3D" id="3.10.290.10">
    <property type="entry name" value="RNA-binding S4 domain"/>
    <property type="match status" value="1"/>
</dbReference>
<dbReference type="AlphaFoldDB" id="A0A7Y9DUC8"/>
<dbReference type="EMBL" id="JACCBN010000001">
    <property type="protein sequence ID" value="NYD35625.1"/>
    <property type="molecule type" value="Genomic_DNA"/>
</dbReference>
<name>A0A7Y9DUC8_9PSEU</name>
<accession>A0A7Y9DUC8</accession>
<dbReference type="Proteomes" id="UP000535890">
    <property type="component" value="Unassembled WGS sequence"/>
</dbReference>
<dbReference type="CDD" id="cd00165">
    <property type="entry name" value="S4"/>
    <property type="match status" value="1"/>
</dbReference>
<dbReference type="RefSeq" id="WP_179793434.1">
    <property type="nucleotide sequence ID" value="NZ_BAABHP010000017.1"/>
</dbReference>
<sequence>MTGRDAVRAVEVTGTIRLGQFLKLAGLVEHGADAKDVVASGEVTVNGRAETRRGRQLAGGDVVAFGGDRARVVTPE</sequence>
<keyword evidence="3" id="KW-1185">Reference proteome</keyword>
<comment type="caution">
    <text evidence="2">The sequence shown here is derived from an EMBL/GenBank/DDBJ whole genome shotgun (WGS) entry which is preliminary data.</text>
</comment>
<dbReference type="GO" id="GO:0003723">
    <property type="term" value="F:RNA binding"/>
    <property type="evidence" value="ECO:0007669"/>
    <property type="project" value="UniProtKB-KW"/>
</dbReference>
<evidence type="ECO:0000256" key="1">
    <source>
        <dbReference type="PROSITE-ProRule" id="PRU00182"/>
    </source>
</evidence>
<organism evidence="2 3">
    <name type="scientific">Actinomycetospora corticicola</name>
    <dbReference type="NCBI Taxonomy" id="663602"/>
    <lineage>
        <taxon>Bacteria</taxon>
        <taxon>Bacillati</taxon>
        <taxon>Actinomycetota</taxon>
        <taxon>Actinomycetes</taxon>
        <taxon>Pseudonocardiales</taxon>
        <taxon>Pseudonocardiaceae</taxon>
        <taxon>Actinomycetospora</taxon>
    </lineage>
</organism>
<proteinExistence type="predicted"/>
<evidence type="ECO:0000313" key="2">
    <source>
        <dbReference type="EMBL" id="NYD35625.1"/>
    </source>
</evidence>